<dbReference type="InParanoid" id="A0A151GIT7"/>
<dbReference type="EMBL" id="LAYC01000002">
    <property type="protein sequence ID" value="KYK57004.1"/>
    <property type="molecule type" value="Genomic_DNA"/>
</dbReference>
<feature type="compositionally biased region" description="Low complexity" evidence="3">
    <location>
        <begin position="131"/>
        <end position="148"/>
    </location>
</feature>
<feature type="region of interest" description="Disordered" evidence="3">
    <location>
        <begin position="117"/>
        <end position="190"/>
    </location>
</feature>
<dbReference type="Proteomes" id="UP000076580">
    <property type="component" value="Chromosome 02"/>
</dbReference>
<dbReference type="CDD" id="cd21044">
    <property type="entry name" value="Rab11BD_RAB3IP_like"/>
    <property type="match status" value="1"/>
</dbReference>
<feature type="domain" description="GDP/GTP exchange factor Sec2 N-terminal" evidence="4">
    <location>
        <begin position="208"/>
        <end position="357"/>
    </location>
</feature>
<keyword evidence="1 2" id="KW-0175">Coiled coil</keyword>
<dbReference type="AlphaFoldDB" id="A0A151GIT7"/>
<keyword evidence="6" id="KW-1185">Reference proteome</keyword>
<dbReference type="GO" id="GO:0006887">
    <property type="term" value="P:exocytosis"/>
    <property type="evidence" value="ECO:0007669"/>
    <property type="project" value="TreeGrafter"/>
</dbReference>
<evidence type="ECO:0000256" key="3">
    <source>
        <dbReference type="SAM" id="MobiDB-lite"/>
    </source>
</evidence>
<dbReference type="GeneID" id="63716654"/>
<dbReference type="Pfam" id="PF25555">
    <property type="entry name" value="RAB3A-like_C"/>
    <property type="match status" value="1"/>
</dbReference>
<feature type="region of interest" description="Disordered" evidence="3">
    <location>
        <begin position="1"/>
        <end position="42"/>
    </location>
</feature>
<feature type="coiled-coil region" evidence="2">
    <location>
        <begin position="215"/>
        <end position="242"/>
    </location>
</feature>
<feature type="region of interest" description="Disordered" evidence="3">
    <location>
        <begin position="696"/>
        <end position="760"/>
    </location>
</feature>
<reference evidence="5 6" key="1">
    <citation type="journal article" date="2016" name="Sci. Rep.">
        <title>Insights into Adaptations to a Near-Obligate Nematode Endoparasitic Lifestyle from the Finished Genome of Drechmeria coniospora.</title>
        <authorList>
            <person name="Zhang L."/>
            <person name="Zhou Z."/>
            <person name="Guo Q."/>
            <person name="Fokkens L."/>
            <person name="Miskei M."/>
            <person name="Pocsi I."/>
            <person name="Zhang W."/>
            <person name="Chen M."/>
            <person name="Wang L."/>
            <person name="Sun Y."/>
            <person name="Donzelli B.G."/>
            <person name="Gibson D.M."/>
            <person name="Nelson D.R."/>
            <person name="Luo J.G."/>
            <person name="Rep M."/>
            <person name="Liu H."/>
            <person name="Yang S."/>
            <person name="Wang J."/>
            <person name="Krasnoff S.B."/>
            <person name="Xu Y."/>
            <person name="Molnar I."/>
            <person name="Lin M."/>
        </authorList>
    </citation>
    <scope>NUCLEOTIDE SEQUENCE [LARGE SCALE GENOMIC DNA]</scope>
    <source>
        <strain evidence="5 6">ARSEF 6962</strain>
    </source>
</reference>
<evidence type="ECO:0000256" key="1">
    <source>
        <dbReference type="ARBA" id="ARBA00023054"/>
    </source>
</evidence>
<proteinExistence type="predicted"/>
<feature type="region of interest" description="Disordered" evidence="3">
    <location>
        <begin position="357"/>
        <end position="402"/>
    </location>
</feature>
<dbReference type="Gene3D" id="6.10.140.910">
    <property type="match status" value="1"/>
</dbReference>
<dbReference type="InterPro" id="IPR040351">
    <property type="entry name" value="RAB3IL/RAB3IP/Sec2"/>
</dbReference>
<feature type="compositionally biased region" description="Pro residues" evidence="3">
    <location>
        <begin position="389"/>
        <end position="402"/>
    </location>
</feature>
<sequence length="760" mass="81917">MDSYVAPPSLPPPPSPLLPPLFQSPPPHLSSPEPFMGRPCRRTEEVRVSAVSAARDAPSPSRHENAAAAAAMRLSMAVADIFSSLIHVAGWAQHSQPARPTSSRSFGHLRSLSVAAASSASSPSPSPPKLRLPSKSTSTSQIPTISSTAGSQLAPLYASDEMSTLPDPRSRDLSPASDTASSGSSRHPDLDDEVATLSTKLVNAINHQTVLDDTLSSTRLELQSARARIRELEQKNRDQREMMNGDVWVRRSTFDVERKAMQADKKAMQAKLADEVARRLDTEREKRVIEQEVENLTTALFEEANKMVIGAKEEAQAQMDALQRKNDQLRAQLADSESLLQSQQEQLSELKNVMEGMASERDDRTNCTAPSSPGIARFEILDDDDGAPGAPPSPDASSPCPPTSLHHLILPVLRVDLASFEDFASLAHLSHQPRSNRASSGSLGGLAALSLGLGGSTSSALLNNASSVSLNASASAHGSHSPTPNTPASSASAGSAAVAGAPMPNLKDTRFYKRVLAEDIEPTLRLDTAPGLSWLARRSVLTAMTDGSLIVEPVPQSTTYMAIVRPQHYPCSLCGEARKTTEHLRRHRFRTSDAESAQRYPLCNYCLVRVRSTCDFLGFLRMVKNGYWKADDENLEKAAWEESVKLREQMFWARIGGGVIPANQAVFATALEAGKALPARDIAVDSEDIPGTMMVAGMAGGRETPDEEADCSDGAGPEATPNSVADRHAQAERKGDEREFETPGDRPKRAQQDSDNESFF</sequence>
<dbReference type="GO" id="GO:0005085">
    <property type="term" value="F:guanyl-nucleotide exchange factor activity"/>
    <property type="evidence" value="ECO:0007669"/>
    <property type="project" value="InterPro"/>
</dbReference>
<accession>A0A151GIT7</accession>
<evidence type="ECO:0000259" key="4">
    <source>
        <dbReference type="Pfam" id="PF06428"/>
    </source>
</evidence>
<feature type="region of interest" description="Disordered" evidence="3">
    <location>
        <begin position="473"/>
        <end position="501"/>
    </location>
</feature>
<dbReference type="PANTHER" id="PTHR14430:SF0">
    <property type="entry name" value="SEC2P DOMAIN-CONTAINING PROTEIN"/>
    <property type="match status" value="1"/>
</dbReference>
<evidence type="ECO:0000313" key="6">
    <source>
        <dbReference type="Proteomes" id="UP000076580"/>
    </source>
</evidence>
<dbReference type="InterPro" id="IPR009449">
    <property type="entry name" value="Sec2_N"/>
</dbReference>
<organism evidence="5 6">
    <name type="scientific">Drechmeria coniospora</name>
    <name type="common">Nematophagous fungus</name>
    <name type="synonym">Meria coniospora</name>
    <dbReference type="NCBI Taxonomy" id="98403"/>
    <lineage>
        <taxon>Eukaryota</taxon>
        <taxon>Fungi</taxon>
        <taxon>Dikarya</taxon>
        <taxon>Ascomycota</taxon>
        <taxon>Pezizomycotina</taxon>
        <taxon>Sordariomycetes</taxon>
        <taxon>Hypocreomycetidae</taxon>
        <taxon>Hypocreales</taxon>
        <taxon>Ophiocordycipitaceae</taxon>
        <taxon>Drechmeria</taxon>
    </lineage>
</organism>
<dbReference type="RefSeq" id="XP_040656356.1">
    <property type="nucleotide sequence ID" value="XM_040801323.1"/>
</dbReference>
<protein>
    <submittedName>
        <fullName evidence="5">GDP/GTP exchange factor Sec2p</fullName>
    </submittedName>
</protein>
<dbReference type="GO" id="GO:0051286">
    <property type="term" value="C:cell tip"/>
    <property type="evidence" value="ECO:0007669"/>
    <property type="project" value="TreeGrafter"/>
</dbReference>
<dbReference type="SUPFAM" id="SSF144284">
    <property type="entry name" value="Sec2 N-terminal region"/>
    <property type="match status" value="1"/>
</dbReference>
<feature type="compositionally biased region" description="Basic and acidic residues" evidence="3">
    <location>
        <begin position="725"/>
        <end position="752"/>
    </location>
</feature>
<feature type="compositionally biased region" description="Polar residues" evidence="3">
    <location>
        <begin position="478"/>
        <end position="487"/>
    </location>
</feature>
<dbReference type="STRING" id="98403.A0A151GIT7"/>
<comment type="caution">
    <text evidence="5">The sequence shown here is derived from an EMBL/GenBank/DDBJ whole genome shotgun (WGS) entry which is preliminary data.</text>
</comment>
<dbReference type="GO" id="GO:0070319">
    <property type="term" value="C:Golgi to plasma membrane transport vesicle"/>
    <property type="evidence" value="ECO:0007669"/>
    <property type="project" value="TreeGrafter"/>
</dbReference>
<gene>
    <name evidence="5" type="ORF">DCS_04011</name>
</gene>
<evidence type="ECO:0000256" key="2">
    <source>
        <dbReference type="SAM" id="Coils"/>
    </source>
</evidence>
<feature type="compositionally biased region" description="Low complexity" evidence="3">
    <location>
        <begin position="174"/>
        <end position="185"/>
    </location>
</feature>
<feature type="compositionally biased region" description="Low complexity" evidence="3">
    <location>
        <begin position="488"/>
        <end position="501"/>
    </location>
</feature>
<feature type="compositionally biased region" description="Pro residues" evidence="3">
    <location>
        <begin position="8"/>
        <end position="29"/>
    </location>
</feature>
<dbReference type="Pfam" id="PF06428">
    <property type="entry name" value="Sec2p"/>
    <property type="match status" value="1"/>
</dbReference>
<dbReference type="PANTHER" id="PTHR14430">
    <property type="entry name" value="RABIN3-RELATED"/>
    <property type="match status" value="1"/>
</dbReference>
<name>A0A151GIT7_DRECN</name>
<evidence type="ECO:0000313" key="5">
    <source>
        <dbReference type="EMBL" id="KYK57004.1"/>
    </source>
</evidence>